<name>A0A1H1U0Y8_9FLAO</name>
<dbReference type="EMBL" id="LT629774">
    <property type="protein sequence ID" value="SDS66053.1"/>
    <property type="molecule type" value="Genomic_DNA"/>
</dbReference>
<dbReference type="Proteomes" id="UP000198963">
    <property type="component" value="Chromosome I"/>
</dbReference>
<sequence length="444" mass="46568">MKKITLLALAIMAFQFNFAQDTCATAISISAGTTSVGSIDGTADNTCGWQTPATAGEWYSYTPTANYTVTISSNLLANDGIINSDDTRVSIYTGSCGALQCLTGNDDFDFDNGIYLSELTFSATSGTTYYILWDDRWSASGFDFTLTEELCTATAAPQAVTTPTPADGATDVAIAGGDGVVFSWLESTAGVTADSYTISIGATPTGDDIGSLADVSSGTLITFGATSGTTYYWKIDAVNCFGETSSDVWSFTTAICTELAIPTSAASNPTPANGASGVAIQAPDGGVVFEWTAPDVEGESYNFNIGISNPPTQTIVGVESGDSITGFAVNTTYYWSIDVVNCFGQTTTTNVWSFTTDDVLSIEDNELETPLSVHPNPTSGILNIKSTQNIDSINVFNLLGQNVASFSKNAIIDSSIDLSDLSNGLYLVKITAGENTETLRVTKE</sequence>
<dbReference type="Pfam" id="PF18962">
    <property type="entry name" value="Por_Secre_tail"/>
    <property type="match status" value="1"/>
</dbReference>
<evidence type="ECO:0000313" key="4">
    <source>
        <dbReference type="EMBL" id="SDS66053.1"/>
    </source>
</evidence>
<dbReference type="InterPro" id="IPR013783">
    <property type="entry name" value="Ig-like_fold"/>
</dbReference>
<feature type="signal peptide" evidence="2">
    <location>
        <begin position="1"/>
        <end position="19"/>
    </location>
</feature>
<evidence type="ECO:0000256" key="2">
    <source>
        <dbReference type="SAM" id="SignalP"/>
    </source>
</evidence>
<dbReference type="Gene3D" id="2.60.40.10">
    <property type="entry name" value="Immunoglobulins"/>
    <property type="match status" value="1"/>
</dbReference>
<evidence type="ECO:0000313" key="5">
    <source>
        <dbReference type="Proteomes" id="UP000198963"/>
    </source>
</evidence>
<keyword evidence="5" id="KW-1185">Reference proteome</keyword>
<feature type="chain" id="PRO_5009261747" evidence="2">
    <location>
        <begin position="20"/>
        <end position="444"/>
    </location>
</feature>
<feature type="domain" description="Secretion system C-terminal sorting" evidence="3">
    <location>
        <begin position="373"/>
        <end position="438"/>
    </location>
</feature>
<dbReference type="SUPFAM" id="SSF49265">
    <property type="entry name" value="Fibronectin type III"/>
    <property type="match status" value="1"/>
</dbReference>
<dbReference type="AlphaFoldDB" id="A0A1H1U0Y8"/>
<dbReference type="STRING" id="1249933.SAMN04489797_2098"/>
<evidence type="ECO:0000256" key="1">
    <source>
        <dbReference type="ARBA" id="ARBA00022729"/>
    </source>
</evidence>
<accession>A0A1H1U0Y8</accession>
<gene>
    <name evidence="4" type="ORF">SAMN04489797_2098</name>
</gene>
<dbReference type="NCBIfam" id="TIGR04183">
    <property type="entry name" value="Por_Secre_tail"/>
    <property type="match status" value="1"/>
</dbReference>
<organism evidence="4 5">
    <name type="scientific">Winogradskyella sediminis</name>
    <dbReference type="NCBI Taxonomy" id="1382466"/>
    <lineage>
        <taxon>Bacteria</taxon>
        <taxon>Pseudomonadati</taxon>
        <taxon>Bacteroidota</taxon>
        <taxon>Flavobacteriia</taxon>
        <taxon>Flavobacteriales</taxon>
        <taxon>Flavobacteriaceae</taxon>
        <taxon>Winogradskyella</taxon>
    </lineage>
</organism>
<dbReference type="InterPro" id="IPR026444">
    <property type="entry name" value="Secre_tail"/>
</dbReference>
<evidence type="ECO:0000259" key="3">
    <source>
        <dbReference type="Pfam" id="PF18962"/>
    </source>
</evidence>
<dbReference type="InterPro" id="IPR036116">
    <property type="entry name" value="FN3_sf"/>
</dbReference>
<dbReference type="RefSeq" id="WP_092446659.1">
    <property type="nucleotide sequence ID" value="NZ_LT629774.1"/>
</dbReference>
<reference evidence="4 5" key="1">
    <citation type="submission" date="2016-10" db="EMBL/GenBank/DDBJ databases">
        <authorList>
            <person name="Varghese N."/>
            <person name="Submissions S."/>
        </authorList>
    </citation>
    <scope>NUCLEOTIDE SEQUENCE [LARGE SCALE GENOMIC DNA]</scope>
    <source>
        <strain evidence="4 5">RHA_55</strain>
    </source>
</reference>
<proteinExistence type="predicted"/>
<protein>
    <submittedName>
        <fullName evidence="4">Por secretion system C-terminal sorting domain-containing protein</fullName>
    </submittedName>
</protein>
<keyword evidence="1 2" id="KW-0732">Signal</keyword>